<sequence>MNLKHSRSRNKTARRNAFSSRTARGRTMPESGKSEPPEKIIWSLNTSKAQLEPIMEECIALPRTSKLGDSFYHPAHLRQNGNKEFLL</sequence>
<name>A0AAV4RWX0_CAEEX</name>
<comment type="caution">
    <text evidence="2">The sequence shown here is derived from an EMBL/GenBank/DDBJ whole genome shotgun (WGS) entry which is preliminary data.</text>
</comment>
<accession>A0AAV4RWX0</accession>
<evidence type="ECO:0000256" key="1">
    <source>
        <dbReference type="SAM" id="MobiDB-lite"/>
    </source>
</evidence>
<dbReference type="Proteomes" id="UP001054945">
    <property type="component" value="Unassembled WGS sequence"/>
</dbReference>
<proteinExistence type="predicted"/>
<organism evidence="2 3">
    <name type="scientific">Caerostris extrusa</name>
    <name type="common">Bark spider</name>
    <name type="synonym">Caerostris bankana</name>
    <dbReference type="NCBI Taxonomy" id="172846"/>
    <lineage>
        <taxon>Eukaryota</taxon>
        <taxon>Metazoa</taxon>
        <taxon>Ecdysozoa</taxon>
        <taxon>Arthropoda</taxon>
        <taxon>Chelicerata</taxon>
        <taxon>Arachnida</taxon>
        <taxon>Araneae</taxon>
        <taxon>Araneomorphae</taxon>
        <taxon>Entelegynae</taxon>
        <taxon>Araneoidea</taxon>
        <taxon>Araneidae</taxon>
        <taxon>Caerostris</taxon>
    </lineage>
</organism>
<gene>
    <name evidence="2" type="ORF">CEXT_644261</name>
</gene>
<reference evidence="2 3" key="1">
    <citation type="submission" date="2021-06" db="EMBL/GenBank/DDBJ databases">
        <title>Caerostris extrusa draft genome.</title>
        <authorList>
            <person name="Kono N."/>
            <person name="Arakawa K."/>
        </authorList>
    </citation>
    <scope>NUCLEOTIDE SEQUENCE [LARGE SCALE GENOMIC DNA]</scope>
</reference>
<dbReference type="EMBL" id="BPLR01008421">
    <property type="protein sequence ID" value="GIY24567.1"/>
    <property type="molecule type" value="Genomic_DNA"/>
</dbReference>
<keyword evidence="3" id="KW-1185">Reference proteome</keyword>
<evidence type="ECO:0000313" key="3">
    <source>
        <dbReference type="Proteomes" id="UP001054945"/>
    </source>
</evidence>
<feature type="region of interest" description="Disordered" evidence="1">
    <location>
        <begin position="1"/>
        <end position="39"/>
    </location>
</feature>
<protein>
    <submittedName>
        <fullName evidence="2">Uncharacterized protein</fullName>
    </submittedName>
</protein>
<feature type="compositionally biased region" description="Basic residues" evidence="1">
    <location>
        <begin position="1"/>
        <end position="14"/>
    </location>
</feature>
<evidence type="ECO:0000313" key="2">
    <source>
        <dbReference type="EMBL" id="GIY24567.1"/>
    </source>
</evidence>
<dbReference type="AlphaFoldDB" id="A0AAV4RWX0"/>